<dbReference type="Gene3D" id="3.40.390.10">
    <property type="entry name" value="Collagenase (Catalytic Domain)"/>
    <property type="match status" value="1"/>
</dbReference>
<dbReference type="EMBL" id="RBOV01000341">
    <property type="protein sequence ID" value="RMN08135.1"/>
    <property type="molecule type" value="Genomic_DNA"/>
</dbReference>
<evidence type="ECO:0000256" key="1">
    <source>
        <dbReference type="SAM" id="Phobius"/>
    </source>
</evidence>
<dbReference type="Pfam" id="PF13574">
    <property type="entry name" value="Reprolysin_2"/>
    <property type="match status" value="1"/>
</dbReference>
<dbReference type="InterPro" id="IPR024079">
    <property type="entry name" value="MetalloPept_cat_dom_sf"/>
</dbReference>
<gene>
    <name evidence="2" type="ORF">ALQ65_03376</name>
</gene>
<dbReference type="GO" id="GO:0008237">
    <property type="term" value="F:metallopeptidase activity"/>
    <property type="evidence" value="ECO:0007669"/>
    <property type="project" value="InterPro"/>
</dbReference>
<feature type="transmembrane region" description="Helical" evidence="1">
    <location>
        <begin position="27"/>
        <end position="54"/>
    </location>
</feature>
<sequence length="227" mass="25485">MINWRCDIDVAIEPTLKDENVLMKNLLKTWLCLAVFLYLPFANAGGPNLVLFLFMHDQLTQQERADLGESYLSPLIDQLDEITGRRVTVISVSNEPGITDFNYRGLEKAELLTNLSSISENYADAKNLPLPSRRHKYVFLTSNKISTWTHGVSAANYNVAIASLKNYNTLAHEIGHLFGATHEAATGFPCQTTMWGDFSTSIIPCYYFSEANRDLIRNYVDNGPAVN</sequence>
<proteinExistence type="predicted"/>
<reference evidence="2 3" key="1">
    <citation type="submission" date="2018-08" db="EMBL/GenBank/DDBJ databases">
        <title>Recombination of ecologically and evolutionarily significant loci maintains genetic cohesion in the Pseudomonas syringae species complex.</title>
        <authorList>
            <person name="Dillon M."/>
            <person name="Thakur S."/>
            <person name="Almeida R.N.D."/>
            <person name="Weir B.S."/>
            <person name="Guttman D.S."/>
        </authorList>
    </citation>
    <scope>NUCLEOTIDE SEQUENCE [LARGE SCALE GENOMIC DNA]</scope>
    <source>
        <strain evidence="2 3">ICMP 12341</strain>
    </source>
</reference>
<dbReference type="SUPFAM" id="SSF55486">
    <property type="entry name" value="Metalloproteases ('zincins'), catalytic domain"/>
    <property type="match status" value="1"/>
</dbReference>
<evidence type="ECO:0008006" key="4">
    <source>
        <dbReference type="Google" id="ProtNLM"/>
    </source>
</evidence>
<keyword evidence="1" id="KW-0472">Membrane</keyword>
<dbReference type="Proteomes" id="UP000271468">
    <property type="component" value="Unassembled WGS sequence"/>
</dbReference>
<keyword evidence="1" id="KW-1133">Transmembrane helix</keyword>
<evidence type="ECO:0000313" key="2">
    <source>
        <dbReference type="EMBL" id="RMN08135.1"/>
    </source>
</evidence>
<accession>A0A0P9M6T6</accession>
<comment type="caution">
    <text evidence="2">The sequence shown here is derived from an EMBL/GenBank/DDBJ whole genome shotgun (WGS) entry which is preliminary data.</text>
</comment>
<name>A0A0P9M6T6_9PSED</name>
<keyword evidence="1" id="KW-0812">Transmembrane</keyword>
<evidence type="ECO:0000313" key="3">
    <source>
        <dbReference type="Proteomes" id="UP000271468"/>
    </source>
</evidence>
<organism evidence="2 3">
    <name type="scientific">Pseudomonas syringae pv. coriandricola</name>
    <dbReference type="NCBI Taxonomy" id="264453"/>
    <lineage>
        <taxon>Bacteria</taxon>
        <taxon>Pseudomonadati</taxon>
        <taxon>Pseudomonadota</taxon>
        <taxon>Gammaproteobacteria</taxon>
        <taxon>Pseudomonadales</taxon>
        <taxon>Pseudomonadaceae</taxon>
        <taxon>Pseudomonas</taxon>
    </lineage>
</organism>
<protein>
    <recommendedName>
        <fullName evidence="4">Ribosomal protein S8</fullName>
    </recommendedName>
</protein>
<dbReference type="AlphaFoldDB" id="A0A0P9M6T6"/>